<comment type="caution">
    <text evidence="12">The sequence shown here is derived from an EMBL/GenBank/DDBJ whole genome shotgun (WGS) entry which is preliminary data.</text>
</comment>
<feature type="domain" description="Response regulatory" evidence="11">
    <location>
        <begin position="1097"/>
        <end position="1212"/>
    </location>
</feature>
<dbReference type="InterPro" id="IPR009057">
    <property type="entry name" value="Homeodomain-like_sf"/>
</dbReference>
<evidence type="ECO:0000256" key="5">
    <source>
        <dbReference type="ARBA" id="ARBA00023163"/>
    </source>
</evidence>
<comment type="catalytic activity">
    <reaction evidence="1">
        <text>ATP + protein L-histidine = ADP + protein N-phospho-L-histidine.</text>
        <dbReference type="EC" id="2.7.13.3"/>
    </reaction>
</comment>
<dbReference type="SUPFAM" id="SSF55874">
    <property type="entry name" value="ATPase domain of HSP90 chaperone/DNA topoisomerase II/histidine kinase"/>
    <property type="match status" value="1"/>
</dbReference>
<dbReference type="Gene3D" id="3.40.50.2300">
    <property type="match status" value="1"/>
</dbReference>
<dbReference type="Pfam" id="PF07495">
    <property type="entry name" value="Y_Y_Y"/>
    <property type="match status" value="1"/>
</dbReference>
<feature type="chain" id="PRO_5046658910" description="histidine kinase" evidence="8">
    <location>
        <begin position="19"/>
        <end position="1365"/>
    </location>
</feature>
<dbReference type="InterPro" id="IPR018060">
    <property type="entry name" value="HTH_AraC"/>
</dbReference>
<dbReference type="Gene3D" id="2.130.10.10">
    <property type="entry name" value="YVTN repeat-like/Quinoprotein amine dehydrogenase"/>
    <property type="match status" value="3"/>
</dbReference>
<evidence type="ECO:0000313" key="13">
    <source>
        <dbReference type="Proteomes" id="UP000613030"/>
    </source>
</evidence>
<keyword evidence="7" id="KW-0812">Transmembrane</keyword>
<dbReference type="PROSITE" id="PS51257">
    <property type="entry name" value="PROKAR_LIPOPROTEIN"/>
    <property type="match status" value="1"/>
</dbReference>
<evidence type="ECO:0000256" key="1">
    <source>
        <dbReference type="ARBA" id="ARBA00000085"/>
    </source>
</evidence>
<keyword evidence="4" id="KW-0805">Transcription regulation</keyword>
<sequence>MIRSIFLFLGVVASCFLAQVQVGRAQSTFFSTLTTRKGLPSNIISAIAQDNHHFIWIGTANGVCRYDGYRFKVFKREESLHSLPANETSSLLVDGDDLWVGTWQGLCKINTLTFEVTRIDLKGNNVVRTLYKDAHHNLWIGTTTGLVRFNRQNNQFKTFTTENSRLSHNTIRAIHEDARGTLWVGTYDGLNQFGPNEMFESFDLKGDYKPALKNNLICDIKPVNGVDSLLWIGTETGLCLFNTRSHRYTAYTAANSKLSNEVVKNIYSDAEGTLWLGTDFGLNLFDPNTNTNRAYFHNPQVSYSIASNVIWQIFEDDGGVIWLVTSNGLSRIDKHQNFYRYHEVTHQTHQQTVGNQVKAMLVTRKGVIWLATIHGVIREDPETKTRTWFDIDSPPASRILLNNVNTLKEDDYGRIWIGTAGGINVWDEGQKKMYALTARSDNGLTSNYIANFIQGSDGSFWVSAWEGGLFKVVSGFQNLDAIRFELVGDFSSEKNTYALNALWAIRDNALHRIDVNTFITKKIKGFDDVAQGKDIYSLYASPKGSLWAGTQNGLIEYKPQADSAFFYPIITGNDVDLNTIIADVHGNVWAAANNFVIKFKTADHTFEIFPLDKELPLKTFSNSCAARTLTGEILFGGDNGYISLSPSIRPNTYTPNIYLTGLEINNHVIFAREVLDDNVLLNEDIAFAKTLTLEYAQRSIAFEFSALHYWQPDINVYAYKLDGFDDDWKYVSGLKNFAVYSNLSPGSYTLHVKGTNNYGLWSDKLASMQIVVKPPLFLSPMFIILYVILLIVLGVVALRIYLVRIHLKNEVKIARLEKEHAEEIVQTKQQSFTNISHELRTPISLIIPPIQQIIKHGNLDEEDQSLILLAEKNSQRLLRLINQILDFRKLEHENQSLKITQFDLIPFCKELYSLFSDKAARKEIEFTFHTPLEECLLWADTEKVETILFNLLSNAFKFTPKRGTIAVTIDEVEPRKGFEQGAVQITVSDSGIGIAPAEQSKIFERFYQTREARKIEDGSGIGLTLVAEYTKLLRGDVSVESSKGKGTCFTLCFPLGSAHFPIDNREPNKEISILATKAAAENEDHRYEFGLRSDKPLILIVEDNTDMVNFIQISLKEKYNFITAENGEEGFQKCHNFIPDIIVSDIMMPVMDGLAFCRKVKADPKTSSVPIILLTAKSLTSQKVEGIRVGADIYLTKPFEIEVLEAHIDHLLERKAELSEYFRHELITEPLADSGKENEDNRFLKKVMNTIEANISNSEFSVELLSEEMGMSSTHLYRKLKALTHLSANEIIKKYRIKKASLLLKNKEGNISEIMYDVGFSNLSYFSKCFKTEYGLSPKEYQQKMSKTTFDLEEDLQPENDRPHA</sequence>
<dbReference type="PROSITE" id="PS01124">
    <property type="entry name" value="HTH_ARAC_FAMILY_2"/>
    <property type="match status" value="1"/>
</dbReference>
<dbReference type="Gene3D" id="3.30.565.10">
    <property type="entry name" value="Histidine kinase-like ATPase, C-terminal domain"/>
    <property type="match status" value="1"/>
</dbReference>
<evidence type="ECO:0000256" key="7">
    <source>
        <dbReference type="SAM" id="Phobius"/>
    </source>
</evidence>
<evidence type="ECO:0000313" key="12">
    <source>
        <dbReference type="EMBL" id="MBL0740518.1"/>
    </source>
</evidence>
<evidence type="ECO:0000259" key="11">
    <source>
        <dbReference type="PROSITE" id="PS50110"/>
    </source>
</evidence>
<dbReference type="InterPro" id="IPR011006">
    <property type="entry name" value="CheY-like_superfamily"/>
</dbReference>
<dbReference type="Gene3D" id="1.10.287.130">
    <property type="match status" value="1"/>
</dbReference>
<dbReference type="InterPro" id="IPR011123">
    <property type="entry name" value="Y_Y_Y"/>
</dbReference>
<dbReference type="SMART" id="SM00342">
    <property type="entry name" value="HTH_ARAC"/>
    <property type="match status" value="1"/>
</dbReference>
<evidence type="ECO:0000256" key="2">
    <source>
        <dbReference type="ARBA" id="ARBA00012438"/>
    </source>
</evidence>
<dbReference type="PANTHER" id="PTHR43547:SF2">
    <property type="entry name" value="HYBRID SIGNAL TRANSDUCTION HISTIDINE KINASE C"/>
    <property type="match status" value="1"/>
</dbReference>
<dbReference type="Pfam" id="PF02518">
    <property type="entry name" value="HATPase_c"/>
    <property type="match status" value="1"/>
</dbReference>
<evidence type="ECO:0000256" key="3">
    <source>
        <dbReference type="ARBA" id="ARBA00022553"/>
    </source>
</evidence>
<reference evidence="12 13" key="1">
    <citation type="submission" date="2021-01" db="EMBL/GenBank/DDBJ databases">
        <title>Chryseolinea sp. Jin1 Genome sequencing and assembly.</title>
        <authorList>
            <person name="Kim I."/>
        </authorList>
    </citation>
    <scope>NUCLEOTIDE SEQUENCE [LARGE SCALE GENOMIC DNA]</scope>
    <source>
        <strain evidence="12 13">Jin1</strain>
    </source>
</reference>
<dbReference type="PANTHER" id="PTHR43547">
    <property type="entry name" value="TWO-COMPONENT HISTIDINE KINASE"/>
    <property type="match status" value="1"/>
</dbReference>
<dbReference type="InterPro" id="IPR005467">
    <property type="entry name" value="His_kinase_dom"/>
</dbReference>
<dbReference type="SUPFAM" id="SSF46689">
    <property type="entry name" value="Homeodomain-like"/>
    <property type="match status" value="1"/>
</dbReference>
<name>A0ABS1KMS3_9BACT</name>
<dbReference type="Gene3D" id="1.10.10.60">
    <property type="entry name" value="Homeodomain-like"/>
    <property type="match status" value="2"/>
</dbReference>
<feature type="domain" description="Histidine kinase" evidence="10">
    <location>
        <begin position="834"/>
        <end position="1057"/>
    </location>
</feature>
<keyword evidence="8" id="KW-0732">Signal</keyword>
<dbReference type="InterPro" id="IPR001789">
    <property type="entry name" value="Sig_transdc_resp-reg_receiver"/>
</dbReference>
<dbReference type="InterPro" id="IPR003661">
    <property type="entry name" value="HisK_dim/P_dom"/>
</dbReference>
<dbReference type="Gene3D" id="2.60.40.10">
    <property type="entry name" value="Immunoglobulins"/>
    <property type="match status" value="1"/>
</dbReference>
<dbReference type="InterPro" id="IPR015943">
    <property type="entry name" value="WD40/YVTN_repeat-like_dom_sf"/>
</dbReference>
<dbReference type="Pfam" id="PF00072">
    <property type="entry name" value="Response_reg"/>
    <property type="match status" value="1"/>
</dbReference>
<evidence type="ECO:0000259" key="10">
    <source>
        <dbReference type="PROSITE" id="PS50109"/>
    </source>
</evidence>
<dbReference type="CDD" id="cd00082">
    <property type="entry name" value="HisKA"/>
    <property type="match status" value="1"/>
</dbReference>
<proteinExistence type="predicted"/>
<dbReference type="Proteomes" id="UP000613030">
    <property type="component" value="Unassembled WGS sequence"/>
</dbReference>
<dbReference type="InterPro" id="IPR036890">
    <property type="entry name" value="HATPase_C_sf"/>
</dbReference>
<accession>A0ABS1KMS3</accession>
<dbReference type="Pfam" id="PF07494">
    <property type="entry name" value="Reg_prop"/>
    <property type="match status" value="5"/>
</dbReference>
<keyword evidence="7" id="KW-1133">Transmembrane helix</keyword>
<dbReference type="InterPro" id="IPR003594">
    <property type="entry name" value="HATPase_dom"/>
</dbReference>
<dbReference type="InterPro" id="IPR004358">
    <property type="entry name" value="Sig_transdc_His_kin-like_C"/>
</dbReference>
<dbReference type="InterPro" id="IPR036097">
    <property type="entry name" value="HisK_dim/P_sf"/>
</dbReference>
<dbReference type="EMBL" id="JAERRB010000001">
    <property type="protein sequence ID" value="MBL0740518.1"/>
    <property type="molecule type" value="Genomic_DNA"/>
</dbReference>
<feature type="signal peptide" evidence="8">
    <location>
        <begin position="1"/>
        <end position="18"/>
    </location>
</feature>
<keyword evidence="13" id="KW-1185">Reference proteome</keyword>
<dbReference type="SMART" id="SM00388">
    <property type="entry name" value="HisKA"/>
    <property type="match status" value="1"/>
</dbReference>
<dbReference type="SUPFAM" id="SSF47384">
    <property type="entry name" value="Homodimeric domain of signal transducing histidine kinase"/>
    <property type="match status" value="1"/>
</dbReference>
<dbReference type="RefSeq" id="WP_202007848.1">
    <property type="nucleotide sequence ID" value="NZ_JAERRB010000001.1"/>
</dbReference>
<dbReference type="PRINTS" id="PR00344">
    <property type="entry name" value="BCTRLSENSOR"/>
</dbReference>
<feature type="transmembrane region" description="Helical" evidence="7">
    <location>
        <begin position="777"/>
        <end position="802"/>
    </location>
</feature>
<gene>
    <name evidence="12" type="ORF">JI741_04775</name>
</gene>
<keyword evidence="7" id="KW-0472">Membrane</keyword>
<evidence type="ECO:0000256" key="4">
    <source>
        <dbReference type="ARBA" id="ARBA00023015"/>
    </source>
</evidence>
<keyword evidence="3 6" id="KW-0597">Phosphoprotein</keyword>
<protein>
    <recommendedName>
        <fullName evidence="2">histidine kinase</fullName>
        <ecNumber evidence="2">2.7.13.3</ecNumber>
    </recommendedName>
</protein>
<feature type="modified residue" description="4-aspartylphosphate" evidence="6">
    <location>
        <position position="1145"/>
    </location>
</feature>
<evidence type="ECO:0000259" key="9">
    <source>
        <dbReference type="PROSITE" id="PS01124"/>
    </source>
</evidence>
<dbReference type="SUPFAM" id="SSF63829">
    <property type="entry name" value="Calcium-dependent phosphotriesterase"/>
    <property type="match status" value="2"/>
</dbReference>
<dbReference type="InterPro" id="IPR011110">
    <property type="entry name" value="Reg_prop"/>
</dbReference>
<dbReference type="Pfam" id="PF12833">
    <property type="entry name" value="HTH_18"/>
    <property type="match status" value="1"/>
</dbReference>
<dbReference type="PROSITE" id="PS50109">
    <property type="entry name" value="HIS_KIN"/>
    <property type="match status" value="1"/>
</dbReference>
<dbReference type="Pfam" id="PF00512">
    <property type="entry name" value="HisKA"/>
    <property type="match status" value="1"/>
</dbReference>
<dbReference type="PROSITE" id="PS50110">
    <property type="entry name" value="RESPONSE_REGULATORY"/>
    <property type="match status" value="1"/>
</dbReference>
<dbReference type="InterPro" id="IPR013783">
    <property type="entry name" value="Ig-like_fold"/>
</dbReference>
<dbReference type="CDD" id="cd00146">
    <property type="entry name" value="PKD"/>
    <property type="match status" value="1"/>
</dbReference>
<organism evidence="12 13">
    <name type="scientific">Chryseolinea lacunae</name>
    <dbReference type="NCBI Taxonomy" id="2801331"/>
    <lineage>
        <taxon>Bacteria</taxon>
        <taxon>Pseudomonadati</taxon>
        <taxon>Bacteroidota</taxon>
        <taxon>Cytophagia</taxon>
        <taxon>Cytophagales</taxon>
        <taxon>Fulvivirgaceae</taxon>
        <taxon>Chryseolinea</taxon>
    </lineage>
</organism>
<dbReference type="SMART" id="SM00387">
    <property type="entry name" value="HATPase_c"/>
    <property type="match status" value="1"/>
</dbReference>
<dbReference type="EC" id="2.7.13.3" evidence="2"/>
<dbReference type="SUPFAM" id="SSF52172">
    <property type="entry name" value="CheY-like"/>
    <property type="match status" value="1"/>
</dbReference>
<feature type="domain" description="HTH araC/xylS-type" evidence="9">
    <location>
        <begin position="1245"/>
        <end position="1344"/>
    </location>
</feature>
<dbReference type="SMART" id="SM00448">
    <property type="entry name" value="REC"/>
    <property type="match status" value="1"/>
</dbReference>
<keyword evidence="5" id="KW-0804">Transcription</keyword>
<evidence type="ECO:0000256" key="8">
    <source>
        <dbReference type="SAM" id="SignalP"/>
    </source>
</evidence>
<evidence type="ECO:0000256" key="6">
    <source>
        <dbReference type="PROSITE-ProRule" id="PRU00169"/>
    </source>
</evidence>